<protein>
    <submittedName>
        <fullName evidence="1">Uncharacterized protein</fullName>
    </submittedName>
</protein>
<proteinExistence type="predicted"/>
<organism evidence="1 2">
    <name type="scientific">Mikania micrantha</name>
    <name type="common">bitter vine</name>
    <dbReference type="NCBI Taxonomy" id="192012"/>
    <lineage>
        <taxon>Eukaryota</taxon>
        <taxon>Viridiplantae</taxon>
        <taxon>Streptophyta</taxon>
        <taxon>Embryophyta</taxon>
        <taxon>Tracheophyta</taxon>
        <taxon>Spermatophyta</taxon>
        <taxon>Magnoliopsida</taxon>
        <taxon>eudicotyledons</taxon>
        <taxon>Gunneridae</taxon>
        <taxon>Pentapetalae</taxon>
        <taxon>asterids</taxon>
        <taxon>campanulids</taxon>
        <taxon>Asterales</taxon>
        <taxon>Asteraceae</taxon>
        <taxon>Asteroideae</taxon>
        <taxon>Heliantheae alliance</taxon>
        <taxon>Eupatorieae</taxon>
        <taxon>Mikania</taxon>
    </lineage>
</organism>
<dbReference type="AlphaFoldDB" id="A0A5N6ML37"/>
<accession>A0A5N6ML37</accession>
<comment type="caution">
    <text evidence="1">The sequence shown here is derived from an EMBL/GenBank/DDBJ whole genome shotgun (WGS) entry which is preliminary data.</text>
</comment>
<evidence type="ECO:0000313" key="2">
    <source>
        <dbReference type="Proteomes" id="UP000326396"/>
    </source>
</evidence>
<dbReference type="PANTHER" id="PTHR33622:SF10">
    <property type="entry name" value="MARKER FOR OXIDATIVE STRESS RESPONSE PROTEIN"/>
    <property type="match status" value="1"/>
</dbReference>
<reference evidence="1 2" key="1">
    <citation type="submission" date="2019-05" db="EMBL/GenBank/DDBJ databases">
        <title>Mikania micrantha, genome provides insights into the molecular mechanism of rapid growth.</title>
        <authorList>
            <person name="Liu B."/>
        </authorList>
    </citation>
    <scope>NUCLEOTIDE SEQUENCE [LARGE SCALE GENOMIC DNA]</scope>
    <source>
        <strain evidence="1">NLD-2019</strain>
        <tissue evidence="1">Leaf</tissue>
    </source>
</reference>
<sequence>MTLTNENSKNTSNLLVISPWVDTKYCNREISGEVGFIDNAKQNIRSFFQASLDEHKACFKSTWHKMTERFQERKSAESEGEKIPSEN</sequence>
<dbReference type="Proteomes" id="UP000326396">
    <property type="component" value="Linkage Group LG5"/>
</dbReference>
<keyword evidence="2" id="KW-1185">Reference proteome</keyword>
<gene>
    <name evidence="1" type="ORF">E3N88_29985</name>
</gene>
<dbReference type="PANTHER" id="PTHR33622">
    <property type="entry name" value="OS03G0724500 PROTEIN"/>
    <property type="match status" value="1"/>
</dbReference>
<name>A0A5N6ML37_9ASTR</name>
<evidence type="ECO:0000313" key="1">
    <source>
        <dbReference type="EMBL" id="KAD3640762.1"/>
    </source>
</evidence>
<dbReference type="OrthoDB" id="631057at2759"/>
<dbReference type="EMBL" id="SZYD01000015">
    <property type="protein sequence ID" value="KAD3640762.1"/>
    <property type="molecule type" value="Genomic_DNA"/>
</dbReference>